<keyword evidence="3" id="KW-1185">Reference proteome</keyword>
<dbReference type="Proteomes" id="UP001567538">
    <property type="component" value="Unassembled WGS sequence"/>
</dbReference>
<sequence>MSASAEAAPRANEGTPLDLNRTATARQRQRSAARAVPSSGGGISKREGENAAMVVVFHDWLRVTKGEEFRRNLSEEEVEIDLVFACEWTVNGGGLFNILWKFKRMRLSGDERGGC</sequence>
<accession>A0ABD1FZC1</accession>
<organism evidence="2 3">
    <name type="scientific">Salvia divinorum</name>
    <name type="common">Maria pastora</name>
    <name type="synonym">Diviner's sage</name>
    <dbReference type="NCBI Taxonomy" id="28513"/>
    <lineage>
        <taxon>Eukaryota</taxon>
        <taxon>Viridiplantae</taxon>
        <taxon>Streptophyta</taxon>
        <taxon>Embryophyta</taxon>
        <taxon>Tracheophyta</taxon>
        <taxon>Spermatophyta</taxon>
        <taxon>Magnoliopsida</taxon>
        <taxon>eudicotyledons</taxon>
        <taxon>Gunneridae</taxon>
        <taxon>Pentapetalae</taxon>
        <taxon>asterids</taxon>
        <taxon>lamiids</taxon>
        <taxon>Lamiales</taxon>
        <taxon>Lamiaceae</taxon>
        <taxon>Nepetoideae</taxon>
        <taxon>Mentheae</taxon>
        <taxon>Salviinae</taxon>
        <taxon>Salvia</taxon>
        <taxon>Salvia subgen. Calosphace</taxon>
    </lineage>
</organism>
<evidence type="ECO:0000313" key="3">
    <source>
        <dbReference type="Proteomes" id="UP001567538"/>
    </source>
</evidence>
<evidence type="ECO:0000313" key="2">
    <source>
        <dbReference type="EMBL" id="KAL1536058.1"/>
    </source>
</evidence>
<dbReference type="AlphaFoldDB" id="A0ABD1FZC1"/>
<dbReference type="EMBL" id="JBEAFC010000011">
    <property type="protein sequence ID" value="KAL1536058.1"/>
    <property type="molecule type" value="Genomic_DNA"/>
</dbReference>
<name>A0ABD1FZC1_SALDI</name>
<gene>
    <name evidence="2" type="ORF">AAHA92_28764</name>
</gene>
<protein>
    <submittedName>
        <fullName evidence="2">Uncharacterized protein</fullName>
    </submittedName>
</protein>
<reference evidence="2 3" key="1">
    <citation type="submission" date="2024-06" db="EMBL/GenBank/DDBJ databases">
        <title>A chromosome level genome sequence of Diviner's sage (Salvia divinorum).</title>
        <authorList>
            <person name="Ford S.A."/>
            <person name="Ro D.-K."/>
            <person name="Ness R.W."/>
            <person name="Phillips M.A."/>
        </authorList>
    </citation>
    <scope>NUCLEOTIDE SEQUENCE [LARGE SCALE GENOMIC DNA]</scope>
    <source>
        <strain evidence="2">SAF-2024a</strain>
        <tissue evidence="2">Leaf</tissue>
    </source>
</reference>
<comment type="caution">
    <text evidence="2">The sequence shown here is derived from an EMBL/GenBank/DDBJ whole genome shotgun (WGS) entry which is preliminary data.</text>
</comment>
<feature type="compositionally biased region" description="Low complexity" evidence="1">
    <location>
        <begin position="21"/>
        <end position="35"/>
    </location>
</feature>
<evidence type="ECO:0000256" key="1">
    <source>
        <dbReference type="SAM" id="MobiDB-lite"/>
    </source>
</evidence>
<feature type="region of interest" description="Disordered" evidence="1">
    <location>
        <begin position="1"/>
        <end position="45"/>
    </location>
</feature>
<proteinExistence type="predicted"/>